<evidence type="ECO:0008006" key="3">
    <source>
        <dbReference type="Google" id="ProtNLM"/>
    </source>
</evidence>
<dbReference type="EMBL" id="AP026974">
    <property type="protein sequence ID" value="BDT78937.1"/>
    <property type="molecule type" value="Genomic_DNA"/>
</dbReference>
<dbReference type="RefSeq" id="WP_281746184.1">
    <property type="nucleotide sequence ID" value="NZ_AP026974.1"/>
</dbReference>
<name>A0ABN6TQN6_9BURK</name>
<reference evidence="1 2" key="1">
    <citation type="submission" date="2022-11" db="EMBL/GenBank/DDBJ databases">
        <title>Complete Genome Sequences of three Polynucleobacter sp. Subcluster PnecC Strains KF022, KF023, and KF032 Isolated from a Shallow Eutrophic Lake in Japan.</title>
        <authorList>
            <person name="Ogata Y."/>
            <person name="Watanabe K."/>
            <person name="Takemine S."/>
            <person name="Shindo C."/>
            <person name="Kurokawa R."/>
            <person name="Suda W."/>
        </authorList>
    </citation>
    <scope>NUCLEOTIDE SEQUENCE [LARGE SCALE GENOMIC DNA]</scope>
    <source>
        <strain evidence="1 2">KF032</strain>
    </source>
</reference>
<organism evidence="1 2">
    <name type="scientific">Polynucleobacter yangtzensis</name>
    <dbReference type="NCBI Taxonomy" id="1743159"/>
    <lineage>
        <taxon>Bacteria</taxon>
        <taxon>Pseudomonadati</taxon>
        <taxon>Pseudomonadota</taxon>
        <taxon>Betaproteobacteria</taxon>
        <taxon>Burkholderiales</taxon>
        <taxon>Burkholderiaceae</taxon>
        <taxon>Polynucleobacter</taxon>
    </lineage>
</organism>
<sequence length="230" mass="25441">MKKIVLIGCSFALTACMSWYKPGARPGEFEQAKYQCLQESQQRVGAAQVNAWGGTAVNTVQTNDMLFGNCMNAKGWSLQNTQAAQAQIQQQQASQSAVQSQFKSESDKISEQGRANCANPEFKPYYAKTACLAQDITFEQLADASKITPAQKAALVKQRAAIAENQKARIDLNRRAGGKAAKIADATTTSLIPQNDQNNLDLYNGKITWGQYNQRRKDIYLQFMEKIKSL</sequence>
<dbReference type="PROSITE" id="PS51257">
    <property type="entry name" value="PROKAR_LIPOPROTEIN"/>
    <property type="match status" value="1"/>
</dbReference>
<accession>A0ABN6TQN6</accession>
<evidence type="ECO:0000313" key="2">
    <source>
        <dbReference type="Proteomes" id="UP001211204"/>
    </source>
</evidence>
<gene>
    <name evidence="1" type="ORF">PKF032_08250</name>
</gene>
<keyword evidence="2" id="KW-1185">Reference proteome</keyword>
<evidence type="ECO:0000313" key="1">
    <source>
        <dbReference type="EMBL" id="BDT78937.1"/>
    </source>
</evidence>
<protein>
    <recommendedName>
        <fullName evidence="3">Lipoprotein</fullName>
    </recommendedName>
</protein>
<proteinExistence type="predicted"/>
<dbReference type="Proteomes" id="UP001211204">
    <property type="component" value="Chromosome"/>
</dbReference>